<evidence type="ECO:0000256" key="3">
    <source>
        <dbReference type="ARBA" id="ARBA00022737"/>
    </source>
</evidence>
<evidence type="ECO:0000313" key="11">
    <source>
        <dbReference type="EMBL" id="KTB45384.1"/>
    </source>
</evidence>
<feature type="region of interest" description="Disordered" evidence="9">
    <location>
        <begin position="225"/>
        <end position="244"/>
    </location>
</feature>
<dbReference type="SMART" id="SM00355">
    <property type="entry name" value="ZnF_C2H2"/>
    <property type="match status" value="3"/>
</dbReference>
<feature type="compositionally biased region" description="Polar residues" evidence="9">
    <location>
        <begin position="403"/>
        <end position="415"/>
    </location>
</feature>
<keyword evidence="2" id="KW-0479">Metal-binding</keyword>
<feature type="compositionally biased region" description="Polar residues" evidence="9">
    <location>
        <begin position="432"/>
        <end position="442"/>
    </location>
</feature>
<keyword evidence="5" id="KW-0862">Zinc</keyword>
<evidence type="ECO:0000256" key="4">
    <source>
        <dbReference type="ARBA" id="ARBA00022771"/>
    </source>
</evidence>
<dbReference type="Pfam" id="PF13909">
    <property type="entry name" value="zf-H2C2_5"/>
    <property type="match status" value="1"/>
</dbReference>
<feature type="domain" description="C2H2-type" evidence="10">
    <location>
        <begin position="46"/>
        <end position="75"/>
    </location>
</feature>
<evidence type="ECO:0000256" key="8">
    <source>
        <dbReference type="PROSITE-ProRule" id="PRU00042"/>
    </source>
</evidence>
<dbReference type="AlphaFoldDB" id="A0A0W0GA25"/>
<keyword evidence="3" id="KW-0677">Repeat</keyword>
<comment type="caution">
    <text evidence="11">The sequence shown here is derived from an EMBL/GenBank/DDBJ whole genome shotgun (WGS) entry which is preliminary data.</text>
</comment>
<evidence type="ECO:0000256" key="2">
    <source>
        <dbReference type="ARBA" id="ARBA00022723"/>
    </source>
</evidence>
<dbReference type="GO" id="GO:0008270">
    <property type="term" value="F:zinc ion binding"/>
    <property type="evidence" value="ECO:0007669"/>
    <property type="project" value="UniProtKB-KW"/>
</dbReference>
<feature type="region of interest" description="Disordered" evidence="9">
    <location>
        <begin position="72"/>
        <end position="179"/>
    </location>
</feature>
<protein>
    <recommendedName>
        <fullName evidence="10">C2H2-type domain-containing protein</fullName>
    </recommendedName>
</protein>
<evidence type="ECO:0000256" key="1">
    <source>
        <dbReference type="ARBA" id="ARBA00004123"/>
    </source>
</evidence>
<dbReference type="EMBL" id="LATX01000716">
    <property type="protein sequence ID" value="KTB45384.1"/>
    <property type="molecule type" value="Genomic_DNA"/>
</dbReference>
<accession>A0A0W0GA25</accession>
<feature type="compositionally biased region" description="Low complexity" evidence="9">
    <location>
        <begin position="138"/>
        <end position="179"/>
    </location>
</feature>
<gene>
    <name evidence="11" type="ORF">WG66_2067</name>
</gene>
<keyword evidence="7" id="KW-0539">Nucleus</keyword>
<dbReference type="PANTHER" id="PTHR24392">
    <property type="entry name" value="ZINC FINGER PROTEIN"/>
    <property type="match status" value="1"/>
</dbReference>
<reference evidence="11 12" key="1">
    <citation type="submission" date="2015-12" db="EMBL/GenBank/DDBJ databases">
        <title>Draft genome sequence of Moniliophthora roreri, the causal agent of frosty pod rot of cacao.</title>
        <authorList>
            <person name="Aime M.C."/>
            <person name="Diaz-Valderrama J.R."/>
            <person name="Kijpornyongpan T."/>
            <person name="Phillips-Mora W."/>
        </authorList>
    </citation>
    <scope>NUCLEOTIDE SEQUENCE [LARGE SCALE GENOMIC DNA]</scope>
    <source>
        <strain evidence="11 12">MCA 2952</strain>
    </source>
</reference>
<comment type="subcellular location">
    <subcellularLocation>
        <location evidence="1">Nucleus</location>
    </subcellularLocation>
</comment>
<evidence type="ECO:0000256" key="6">
    <source>
        <dbReference type="ARBA" id="ARBA00023125"/>
    </source>
</evidence>
<keyword evidence="4 8" id="KW-0863">Zinc-finger</keyword>
<dbReference type="GO" id="GO:0005634">
    <property type="term" value="C:nucleus"/>
    <property type="evidence" value="ECO:0007669"/>
    <property type="project" value="UniProtKB-SubCell"/>
</dbReference>
<feature type="region of interest" description="Disordered" evidence="9">
    <location>
        <begin position="368"/>
        <end position="442"/>
    </location>
</feature>
<evidence type="ECO:0000256" key="9">
    <source>
        <dbReference type="SAM" id="MobiDB-lite"/>
    </source>
</evidence>
<keyword evidence="6" id="KW-0238">DNA-binding</keyword>
<dbReference type="SUPFAM" id="SSF57667">
    <property type="entry name" value="beta-beta-alpha zinc fingers"/>
    <property type="match status" value="1"/>
</dbReference>
<dbReference type="PANTHER" id="PTHR24392:SF31">
    <property type="entry name" value="C2H2-TYPE DOMAIN-CONTAINING PROTEIN"/>
    <property type="match status" value="1"/>
</dbReference>
<evidence type="ECO:0000256" key="5">
    <source>
        <dbReference type="ARBA" id="ARBA00022833"/>
    </source>
</evidence>
<evidence type="ECO:0000256" key="7">
    <source>
        <dbReference type="ARBA" id="ARBA00023242"/>
    </source>
</evidence>
<feature type="domain" description="C2H2-type" evidence="10">
    <location>
        <begin position="15"/>
        <end position="42"/>
    </location>
</feature>
<dbReference type="InterPro" id="IPR036236">
    <property type="entry name" value="Znf_C2H2_sf"/>
</dbReference>
<sequence length="442" mass="48979">MAPPKSQKPTTPEDLTCKLCGLELARKGDLPRHMRTHSDNKDAMLHRCPVEGCNFANLQRSNVDTHIRTHTKEKTHHCPDCDFSAVDPGSLTRHRRRKHNYIPKPRKSRATNTTTPPPESSSSTTATSRKSRRHQPYPHSRANSSPSPSASASASLSPRPSAASKSASPAPQPQSTTSTSMFPVFIPLATSPQELRPTFSKRLIPSDKDKDFFWLTELEDRIARSSTPKMTHPAVETTGQMQGHESDLVPHGYLTREQPKFTPAQEWSLGNGCGVWSDDRYQGLLQGNPHVQQQLDFAASEMVVPSWTKPMPMPMQPVNDNISGPLPTEEEWNQLIAQLSTEIPLQALFPSYDGIVALQPSYADPISVSSPQLSYSSPQATYPSPQLVYPPSPDHESEASAPGSFSNGFTFTPSPRTEEYTLPSPTHYYYYSPQSTHDLPPF</sequence>
<dbReference type="Proteomes" id="UP000054988">
    <property type="component" value="Unassembled WGS sequence"/>
</dbReference>
<dbReference type="PROSITE" id="PS00028">
    <property type="entry name" value="ZINC_FINGER_C2H2_1"/>
    <property type="match status" value="1"/>
</dbReference>
<proteinExistence type="predicted"/>
<organism evidence="11 12">
    <name type="scientific">Moniliophthora roreri</name>
    <name type="common">Frosty pod rot fungus</name>
    <name type="synonym">Monilia roreri</name>
    <dbReference type="NCBI Taxonomy" id="221103"/>
    <lineage>
        <taxon>Eukaryota</taxon>
        <taxon>Fungi</taxon>
        <taxon>Dikarya</taxon>
        <taxon>Basidiomycota</taxon>
        <taxon>Agaricomycotina</taxon>
        <taxon>Agaricomycetes</taxon>
        <taxon>Agaricomycetidae</taxon>
        <taxon>Agaricales</taxon>
        <taxon>Marasmiineae</taxon>
        <taxon>Marasmiaceae</taxon>
        <taxon>Moniliophthora</taxon>
    </lineage>
</organism>
<evidence type="ECO:0000313" key="12">
    <source>
        <dbReference type="Proteomes" id="UP000054988"/>
    </source>
</evidence>
<dbReference type="InterPro" id="IPR013087">
    <property type="entry name" value="Znf_C2H2_type"/>
</dbReference>
<dbReference type="eggNOG" id="KOG1721">
    <property type="taxonomic scope" value="Eukaryota"/>
</dbReference>
<dbReference type="PROSITE" id="PS50157">
    <property type="entry name" value="ZINC_FINGER_C2H2_2"/>
    <property type="match status" value="2"/>
</dbReference>
<evidence type="ECO:0000259" key="10">
    <source>
        <dbReference type="PROSITE" id="PS50157"/>
    </source>
</evidence>
<feature type="compositionally biased region" description="Basic residues" evidence="9">
    <location>
        <begin position="92"/>
        <end position="109"/>
    </location>
</feature>
<name>A0A0W0GA25_MONRR</name>
<dbReference type="GO" id="GO:0003677">
    <property type="term" value="F:DNA binding"/>
    <property type="evidence" value="ECO:0007669"/>
    <property type="project" value="UniProtKB-KW"/>
</dbReference>
<dbReference type="Gene3D" id="3.30.160.60">
    <property type="entry name" value="Classic Zinc Finger"/>
    <property type="match status" value="2"/>
</dbReference>
<feature type="compositionally biased region" description="Low complexity" evidence="9">
    <location>
        <begin position="368"/>
        <end position="378"/>
    </location>
</feature>